<feature type="coiled-coil region" evidence="11">
    <location>
        <begin position="1914"/>
        <end position="1941"/>
    </location>
</feature>
<accession>A0A7E6DRA7</accession>
<evidence type="ECO:0000256" key="10">
    <source>
        <dbReference type="PROSITE-ProRule" id="PRU00283"/>
    </source>
</evidence>
<dbReference type="GO" id="GO:0007018">
    <property type="term" value="P:microtubule-based movement"/>
    <property type="evidence" value="ECO:0007669"/>
    <property type="project" value="InterPro"/>
</dbReference>
<evidence type="ECO:0000256" key="5">
    <source>
        <dbReference type="ARBA" id="ARBA00023054"/>
    </source>
</evidence>
<feature type="coiled-coil region" evidence="11">
    <location>
        <begin position="492"/>
        <end position="578"/>
    </location>
</feature>
<keyword evidence="3 10" id="KW-0547">Nucleotide-binding</keyword>
<evidence type="ECO:0000256" key="4">
    <source>
        <dbReference type="ARBA" id="ARBA00022840"/>
    </source>
</evidence>
<evidence type="ECO:0000256" key="8">
    <source>
        <dbReference type="ARBA" id="ARBA00070169"/>
    </source>
</evidence>
<feature type="coiled-coil region" evidence="11">
    <location>
        <begin position="689"/>
        <end position="716"/>
    </location>
</feature>
<dbReference type="InterPro" id="IPR001752">
    <property type="entry name" value="Kinesin_motor_dom"/>
</dbReference>
<dbReference type="GeneID" id="114491784"/>
<reference evidence="15" key="1">
    <citation type="submission" date="2025-08" db="UniProtKB">
        <authorList>
            <consortium name="RefSeq"/>
        </authorList>
    </citation>
    <scope>IDENTIFICATION</scope>
    <source>
        <tissue evidence="15">Muscle</tissue>
    </source>
</reference>
<dbReference type="InterPro" id="IPR036961">
    <property type="entry name" value="Kinesin_motor_dom_sf"/>
</dbReference>
<dbReference type="GO" id="GO:0003777">
    <property type="term" value="F:microtubule motor activity"/>
    <property type="evidence" value="ECO:0007669"/>
    <property type="project" value="InterPro"/>
</dbReference>
<dbReference type="InterPro" id="IPR019821">
    <property type="entry name" value="Kinesin_motor_CS"/>
</dbReference>
<feature type="region of interest" description="Disordered" evidence="12">
    <location>
        <begin position="2175"/>
        <end position="2226"/>
    </location>
</feature>
<feature type="coiled-coil region" evidence="11">
    <location>
        <begin position="1965"/>
        <end position="2013"/>
    </location>
</feature>
<dbReference type="SMART" id="SM00129">
    <property type="entry name" value="KISc"/>
    <property type="match status" value="1"/>
</dbReference>
<feature type="region of interest" description="Disordered" evidence="12">
    <location>
        <begin position="1640"/>
        <end position="1660"/>
    </location>
</feature>
<dbReference type="FunFam" id="3.40.850.10:FF:000026">
    <property type="entry name" value="Centromere-associated protein E"/>
    <property type="match status" value="1"/>
</dbReference>
<evidence type="ECO:0000256" key="9">
    <source>
        <dbReference type="ARBA" id="ARBA00081766"/>
    </source>
</evidence>
<sequence>MAEEGAVAVCVRVRPLNSREEALGEATQVYWKTGNNTVYQVDGSKSFNFDRVFHSNETTKNVYEEIAVPIIDSAIQGYNGTIFAYGQTASGKTYTMMGSEDYLGVIPRAIHDIFQKIEKFPDREFLLRVSYMEIYNETITDLLCDTRKMKPLIIREDFNRNVYVSDLTEEVVYTSEMALKWITKGEKNRHYGITKMNQRSSRSHTIFRMILESREKGEPSNCEGSVKVSHLNLVDLAGSERAAQTGAEGMRLKEGCNINRSLFILGQVIKKLSDGQVGGFINYRDSKLTRILQNSLGGNAKTRIICTITPVSFDETLSTLQFASTAKYMKNTPYVNEVSSDEALLKRYRKEIMDLKKQLEEVSLETRAQAMEKDQLAQLLEEKDLLQKVQIEKIQNLTRMLVTSSSLTSRQELKAKIKRRVTWCPGKINKMKDSNYINEFNMPTNTPKSLKSSVTLGGEIDESICSEADVFSNTLDIVTDIEWNPATKLLSQENLESELNSLRADYDNLVLDYERLRKENEEMEVKLKEKNDLDEFEVLERKAEKDQENELNSKVDLLKEKENQIKKLQEYIESQKSESMKMDLSYSSEDTEDLKQKKQTLLDAETVALDAKRESAFLRSENLELKEKMKELESICKQMENDIQLHQSRLEAKKKIQIDLEKELQSSFNEITRLTSLIDGNVPKDLLCNLELERKITDLQKELKKEVEVNEALHKKVNLLSELTSLPSEVEMLRKEINDKSEELYLMTSEKDKLFSELTHKESRIQDLLEEIKKTKDDLASTQLNYKRIDQEFEDFKNCHIEFEQKYNMVLEENARINQEIENLSKHRTQELQQNQERLNEVEELKEQLASRDSSLQTVESEKTLITEKLQQTLEEVRTLTLERDTFRQLQESLQIERDQLKSDIEDTVHMNIDTQEQLRNALESLKQYQETINTLEMRISEESSKNSHIEGNAEETKDEFQEEIREAQDIQEQSFNKKEKDNETKKIINEMEQLKEQLKTKESSLLRLEMEKHELSERLQESHEEMESIAKERDDLQRLQEVLQSENDQLKENMEEIVAKHLETEEELKVAHCHLAEQEETIDKLRVNLSGRETELSSFQKELETTNDGSQKKMQELHEKQEQFICLKEISETQEKMSELAQLKEQLKAKDFSLGSIESERLELMKRLQESQEEIKIIIKERDELKRIQETLQMERDQIKEDNKELVAEGQKIKEELKSTYTILKEYQETINTRDISEKTDQEANIQRDLENSDNELWGKIQEFQEKEHQLFETKALNETQEKMCEMEYLKKQLETQKSTLENLEMENIRLTQRLQDNLEDIRSVTKERDDLRSVEETLKVERDQLKENLRETVIRDLEKQEELRITNINLKEHQEIIDELRRIISEKTDEISNTQMDLENKNSALKAQSQELQEKEHQLLMLKNDLKENMYQTEQLKKQLEAQNSILESTEAEKLRLTKQLHENLEEVRCVTEERDSLRQMEGTLKMEGDQLRESLRETEAKIHELKANEHQFLKLKEEVSETQKKVSEMEQLKKQIKAQSLTLDKIEMENLNLAQKLHENLEEMKSVMKERDNLRRVEEILKLERDQLKADLQETIARDLETQQELKIAYMHLKQHQETIDKFKETVSEKTTQISNMKKDLNKSKDDLQEKQDQQNDKEVVKYEKKLLCDERQHLTESLREKCFRIKELLKRYSEMDNQYEFLNRLSLDLEKEIETQKVLSVKIKANLSLPYPQTKEIHKLLTINQRCSMEFYRVMKNLKYVLSNVIMIKKEQHESINKFEMVFIDEVEKQNELLINLQHLPQDYDVPSGELRDLRLSQKVDLHIEEILKDFSESDFHSIKTEFQQVLCNRKEMTQFLEEWLKTHFDIEELKSGIQKENDRVFQVNKFYNNRIIAIVNESTEFEQRSASLAKDWEHDLKSMKEENEKLFKNYQTLKISQTPGALANPTTQDDNNLHVTSTAKQQITGKIQELETSLREAKESTMHKEVKIVKMQKELEMTNDIIAKLQAQVSESNKCLEKSKEMIQVLEDKVALGTKPYKEEIEDLKMKLVKIDLEKMKTAKEFEKEIASTKATVEYQKEVIRALRENLRRNQQAQDISMVSEDHDSQPPNKPLTCGGGSGIVQSTKALILKSEYARLKKEISKLKQQNEQLIKQKSKLSSSSSSHLSSEVLKEVTCENSPKSPEVTGAALEKRQRTPSQCREWNVQDPVPKESPKSWFFDSRSKSFPSPHPVRYFDNSGLGLCPEEPPAGAENVDPRSGSCQTFSGKDLPECKIQ</sequence>
<dbReference type="GO" id="GO:0005874">
    <property type="term" value="C:microtubule"/>
    <property type="evidence" value="ECO:0007669"/>
    <property type="project" value="TreeGrafter"/>
</dbReference>
<feature type="coiled-coil region" evidence="11">
    <location>
        <begin position="338"/>
        <end position="365"/>
    </location>
</feature>
<dbReference type="GO" id="GO:0030071">
    <property type="term" value="P:regulation of mitotic metaphase/anaphase transition"/>
    <property type="evidence" value="ECO:0007669"/>
    <property type="project" value="UniProtKB-ARBA"/>
</dbReference>
<feature type="coiled-coil region" evidence="11">
    <location>
        <begin position="2131"/>
        <end position="2165"/>
    </location>
</feature>
<evidence type="ECO:0000313" key="15">
    <source>
        <dbReference type="RefSeq" id="XP_035881721.1"/>
    </source>
</evidence>
<dbReference type="InterPro" id="IPR027417">
    <property type="entry name" value="P-loop_NTPase"/>
</dbReference>
<dbReference type="GO" id="GO:0140694">
    <property type="term" value="P:membraneless organelle assembly"/>
    <property type="evidence" value="ECO:0007669"/>
    <property type="project" value="UniProtKB-ARBA"/>
</dbReference>
<dbReference type="PANTHER" id="PTHR47968:SF75">
    <property type="entry name" value="CENTROMERE-ASSOCIATED PROTEIN E"/>
    <property type="match status" value="1"/>
</dbReference>
<dbReference type="CDD" id="cd01374">
    <property type="entry name" value="KISc_CENP_E"/>
    <property type="match status" value="1"/>
</dbReference>
<dbReference type="PRINTS" id="PR00380">
    <property type="entry name" value="KINESINHEAVY"/>
</dbReference>
<feature type="compositionally biased region" description="Basic and acidic residues" evidence="12">
    <location>
        <begin position="955"/>
        <end position="964"/>
    </location>
</feature>
<organism evidence="14 15">
    <name type="scientific">Phyllostomus discolor</name>
    <name type="common">pale spear-nosed bat</name>
    <dbReference type="NCBI Taxonomy" id="89673"/>
    <lineage>
        <taxon>Eukaryota</taxon>
        <taxon>Metazoa</taxon>
        <taxon>Chordata</taxon>
        <taxon>Craniata</taxon>
        <taxon>Vertebrata</taxon>
        <taxon>Euteleostomi</taxon>
        <taxon>Mammalia</taxon>
        <taxon>Eutheria</taxon>
        <taxon>Laurasiatheria</taxon>
        <taxon>Chiroptera</taxon>
        <taxon>Yangochiroptera</taxon>
        <taxon>Phyllostomidae</taxon>
        <taxon>Phyllostominae</taxon>
        <taxon>Phyllostomus</taxon>
    </lineage>
</organism>
<dbReference type="CTD" id="1062"/>
<feature type="region of interest" description="Disordered" evidence="12">
    <location>
        <begin position="2246"/>
        <end position="2279"/>
    </location>
</feature>
<comment type="similarity">
    <text evidence="10">Belongs to the TRAFAC class myosin-kinesin ATPase superfamily. Kinesin family.</text>
</comment>
<keyword evidence="7" id="KW-0206">Cytoskeleton</keyword>
<dbReference type="PROSITE" id="PS00411">
    <property type="entry name" value="KINESIN_MOTOR_1"/>
    <property type="match status" value="1"/>
</dbReference>
<dbReference type="GO" id="GO:0000278">
    <property type="term" value="P:mitotic cell cycle"/>
    <property type="evidence" value="ECO:0007669"/>
    <property type="project" value="TreeGrafter"/>
</dbReference>
<feature type="region of interest" description="Disordered" evidence="12">
    <location>
        <begin position="2096"/>
        <end position="2122"/>
    </location>
</feature>
<protein>
    <recommendedName>
        <fullName evidence="8">Centromere-associated protein E</fullName>
    </recommendedName>
    <alternativeName>
        <fullName evidence="9">Centromere protein E</fullName>
    </alternativeName>
</protein>
<evidence type="ECO:0000256" key="7">
    <source>
        <dbReference type="ARBA" id="ARBA00023212"/>
    </source>
</evidence>
<evidence type="ECO:0000256" key="1">
    <source>
        <dbReference type="ARBA" id="ARBA00004245"/>
    </source>
</evidence>
<dbReference type="GO" id="GO:0000280">
    <property type="term" value="P:nuclear division"/>
    <property type="evidence" value="ECO:0007669"/>
    <property type="project" value="UniProtKB-ARBA"/>
</dbReference>
<dbReference type="InterPro" id="IPR027640">
    <property type="entry name" value="Kinesin-like_fam"/>
</dbReference>
<gene>
    <name evidence="15" type="primary">CENPE</name>
</gene>
<feature type="region of interest" description="Disordered" evidence="12">
    <location>
        <begin position="942"/>
        <end position="964"/>
    </location>
</feature>
<dbReference type="PROSITE" id="PS50067">
    <property type="entry name" value="KINESIN_MOTOR_2"/>
    <property type="match status" value="1"/>
</dbReference>
<dbReference type="Proteomes" id="UP000504628">
    <property type="component" value="Chromosome 1"/>
</dbReference>
<dbReference type="Pfam" id="PF00225">
    <property type="entry name" value="Kinesin"/>
    <property type="match status" value="1"/>
</dbReference>
<dbReference type="SUPFAM" id="SSF52540">
    <property type="entry name" value="P-loop containing nucleoside triphosphate hydrolases"/>
    <property type="match status" value="1"/>
</dbReference>
<feature type="coiled-coil region" evidence="11">
    <location>
        <begin position="1689"/>
        <end position="1716"/>
    </location>
</feature>
<evidence type="ECO:0000256" key="3">
    <source>
        <dbReference type="ARBA" id="ARBA00022741"/>
    </source>
</evidence>
<dbReference type="Gene3D" id="3.40.850.10">
    <property type="entry name" value="Kinesin motor domain"/>
    <property type="match status" value="1"/>
</dbReference>
<dbReference type="GO" id="GO:0005524">
    <property type="term" value="F:ATP binding"/>
    <property type="evidence" value="ECO:0007669"/>
    <property type="project" value="UniProtKB-UniRule"/>
</dbReference>
<dbReference type="GO" id="GO:0008017">
    <property type="term" value="F:microtubule binding"/>
    <property type="evidence" value="ECO:0007669"/>
    <property type="project" value="InterPro"/>
</dbReference>
<keyword evidence="4 10" id="KW-0067">ATP-binding</keyword>
<name>A0A7E6DRA7_9CHIR</name>
<evidence type="ECO:0000313" key="14">
    <source>
        <dbReference type="Proteomes" id="UP000504628"/>
    </source>
</evidence>
<dbReference type="GO" id="GO:0007051">
    <property type="term" value="P:spindle organization"/>
    <property type="evidence" value="ECO:0007669"/>
    <property type="project" value="UniProtKB-ARBA"/>
</dbReference>
<keyword evidence="2" id="KW-0963">Cytoplasm</keyword>
<dbReference type="PANTHER" id="PTHR47968">
    <property type="entry name" value="CENTROMERE PROTEIN E"/>
    <property type="match status" value="1"/>
</dbReference>
<keyword evidence="6 10" id="KW-0505">Motor protein</keyword>
<dbReference type="RefSeq" id="XP_035881721.1">
    <property type="nucleotide sequence ID" value="XM_036025828.1"/>
</dbReference>
<feature type="coiled-coil region" evidence="11">
    <location>
        <begin position="751"/>
        <end position="876"/>
    </location>
</feature>
<proteinExistence type="inferred from homology"/>
<dbReference type="GO" id="GO:0000779">
    <property type="term" value="C:condensed chromosome, centromeric region"/>
    <property type="evidence" value="ECO:0007669"/>
    <property type="project" value="UniProtKB-ARBA"/>
</dbReference>
<evidence type="ECO:0000256" key="12">
    <source>
        <dbReference type="SAM" id="MobiDB-lite"/>
    </source>
</evidence>
<keyword evidence="5 11" id="KW-0175">Coiled coil</keyword>
<feature type="binding site" evidence="10">
    <location>
        <begin position="86"/>
        <end position="93"/>
    </location>
    <ligand>
        <name>ATP</name>
        <dbReference type="ChEBI" id="CHEBI:30616"/>
    </ligand>
</feature>
<evidence type="ECO:0000259" key="13">
    <source>
        <dbReference type="PROSITE" id="PS50067"/>
    </source>
</evidence>
<dbReference type="GO" id="GO:0043515">
    <property type="term" value="F:kinetochore binding"/>
    <property type="evidence" value="ECO:0007669"/>
    <property type="project" value="UniProtKB-ARBA"/>
</dbReference>
<dbReference type="GO" id="GO:0008608">
    <property type="term" value="P:attachment of spindle microtubules to kinetochore"/>
    <property type="evidence" value="ECO:0007669"/>
    <property type="project" value="UniProtKB-ARBA"/>
</dbReference>
<keyword evidence="14" id="KW-1185">Reference proteome</keyword>
<feature type="coiled-coil region" evidence="11">
    <location>
        <begin position="608"/>
        <end position="656"/>
    </location>
</feature>
<evidence type="ECO:0000256" key="11">
    <source>
        <dbReference type="SAM" id="Coils"/>
    </source>
</evidence>
<evidence type="ECO:0000256" key="6">
    <source>
        <dbReference type="ARBA" id="ARBA00023175"/>
    </source>
</evidence>
<comment type="subcellular location">
    <subcellularLocation>
        <location evidence="1">Cytoplasm</location>
        <location evidence="1">Cytoskeleton</location>
    </subcellularLocation>
</comment>
<evidence type="ECO:0000256" key="2">
    <source>
        <dbReference type="ARBA" id="ARBA00022490"/>
    </source>
</evidence>
<feature type="domain" description="Kinesin motor" evidence="13">
    <location>
        <begin position="6"/>
        <end position="329"/>
    </location>
</feature>